<feature type="region of interest" description="Disordered" evidence="1">
    <location>
        <begin position="1"/>
        <end position="23"/>
    </location>
</feature>
<gene>
    <name evidence="2" type="ORF">G2W53_041368</name>
</gene>
<dbReference type="Proteomes" id="UP000634136">
    <property type="component" value="Unassembled WGS sequence"/>
</dbReference>
<name>A0A834SFE3_9FABA</name>
<proteinExistence type="predicted"/>
<comment type="caution">
    <text evidence="2">The sequence shown here is derived from an EMBL/GenBank/DDBJ whole genome shotgun (WGS) entry which is preliminary data.</text>
</comment>
<keyword evidence="3" id="KW-1185">Reference proteome</keyword>
<dbReference type="EMBL" id="JAAIUW010000013">
    <property type="protein sequence ID" value="KAF7802257.1"/>
    <property type="molecule type" value="Genomic_DNA"/>
</dbReference>
<reference evidence="2" key="1">
    <citation type="submission" date="2020-09" db="EMBL/GenBank/DDBJ databases">
        <title>Genome-Enabled Discovery of Anthraquinone Biosynthesis in Senna tora.</title>
        <authorList>
            <person name="Kang S.-H."/>
            <person name="Pandey R.P."/>
            <person name="Lee C.-M."/>
            <person name="Sim J.-S."/>
            <person name="Jeong J.-T."/>
            <person name="Choi B.-S."/>
            <person name="Jung M."/>
            <person name="Ginzburg D."/>
            <person name="Zhao K."/>
            <person name="Won S.Y."/>
            <person name="Oh T.-J."/>
            <person name="Yu Y."/>
            <person name="Kim N.-H."/>
            <person name="Lee O.R."/>
            <person name="Lee T.-H."/>
            <person name="Bashyal P."/>
            <person name="Kim T.-S."/>
            <person name="Lee W.-H."/>
            <person name="Kawkins C."/>
            <person name="Kim C.-K."/>
            <person name="Kim J.S."/>
            <person name="Ahn B.O."/>
            <person name="Rhee S.Y."/>
            <person name="Sohng J.K."/>
        </authorList>
    </citation>
    <scope>NUCLEOTIDE SEQUENCE</scope>
    <source>
        <tissue evidence="2">Leaf</tissue>
    </source>
</reference>
<dbReference type="AlphaFoldDB" id="A0A834SFE3"/>
<evidence type="ECO:0000313" key="2">
    <source>
        <dbReference type="EMBL" id="KAF7802257.1"/>
    </source>
</evidence>
<evidence type="ECO:0000313" key="3">
    <source>
        <dbReference type="Proteomes" id="UP000634136"/>
    </source>
</evidence>
<organism evidence="2 3">
    <name type="scientific">Senna tora</name>
    <dbReference type="NCBI Taxonomy" id="362788"/>
    <lineage>
        <taxon>Eukaryota</taxon>
        <taxon>Viridiplantae</taxon>
        <taxon>Streptophyta</taxon>
        <taxon>Embryophyta</taxon>
        <taxon>Tracheophyta</taxon>
        <taxon>Spermatophyta</taxon>
        <taxon>Magnoliopsida</taxon>
        <taxon>eudicotyledons</taxon>
        <taxon>Gunneridae</taxon>
        <taxon>Pentapetalae</taxon>
        <taxon>rosids</taxon>
        <taxon>fabids</taxon>
        <taxon>Fabales</taxon>
        <taxon>Fabaceae</taxon>
        <taxon>Caesalpinioideae</taxon>
        <taxon>Cassia clade</taxon>
        <taxon>Senna</taxon>
    </lineage>
</organism>
<accession>A0A834SFE3</accession>
<protein>
    <submittedName>
        <fullName evidence="2">Uncharacterized protein</fullName>
    </submittedName>
</protein>
<sequence>MRKKIKQKVMQGREGSTAKTTSS</sequence>
<evidence type="ECO:0000256" key="1">
    <source>
        <dbReference type="SAM" id="MobiDB-lite"/>
    </source>
</evidence>